<dbReference type="InterPro" id="IPR009874">
    <property type="entry name" value="DUF1428"/>
</dbReference>
<dbReference type="eggNOG" id="COG5507">
    <property type="taxonomic scope" value="Bacteria"/>
</dbReference>
<dbReference type="Pfam" id="PF07237">
    <property type="entry name" value="DUF1428"/>
    <property type="match status" value="1"/>
</dbReference>
<dbReference type="Proteomes" id="UP000597138">
    <property type="component" value="Unassembled WGS sequence"/>
</dbReference>
<dbReference type="Proteomes" id="UP000027439">
    <property type="component" value="Unassembled WGS sequence"/>
</dbReference>
<dbReference type="SUPFAM" id="SSF54909">
    <property type="entry name" value="Dimeric alpha+beta barrel"/>
    <property type="match status" value="1"/>
</dbReference>
<dbReference type="Gene3D" id="3.30.70.100">
    <property type="match status" value="1"/>
</dbReference>
<name>A0A069PBU6_9BURK</name>
<organism evidence="2 3">
    <name type="scientific">Caballeronia grimmiae</name>
    <dbReference type="NCBI Taxonomy" id="1071679"/>
    <lineage>
        <taxon>Bacteria</taxon>
        <taxon>Pseudomonadati</taxon>
        <taxon>Pseudomonadota</taxon>
        <taxon>Betaproteobacteria</taxon>
        <taxon>Burkholderiales</taxon>
        <taxon>Burkholderiaceae</taxon>
        <taxon>Caballeronia</taxon>
    </lineage>
</organism>
<dbReference type="PIRSF" id="PIRSF007028">
    <property type="entry name" value="UCP007028"/>
    <property type="match status" value="1"/>
</dbReference>
<evidence type="ECO:0000313" key="1">
    <source>
        <dbReference type="EMBL" id="GGD62803.1"/>
    </source>
</evidence>
<reference evidence="4" key="3">
    <citation type="journal article" date="2019" name="Int. J. Syst. Evol. Microbiol.">
        <title>The Global Catalogue of Microorganisms (GCM) 10K type strain sequencing project: providing services to taxonomists for standard genome sequencing and annotation.</title>
        <authorList>
            <consortium name="The Broad Institute Genomics Platform"/>
            <consortium name="The Broad Institute Genome Sequencing Center for Infectious Disease"/>
            <person name="Wu L."/>
            <person name="Ma J."/>
        </authorList>
    </citation>
    <scope>NUCLEOTIDE SEQUENCE [LARGE SCALE GENOMIC DNA]</scope>
    <source>
        <strain evidence="4">CGMCC 1.11013</strain>
    </source>
</reference>
<dbReference type="AlphaFoldDB" id="A0A069PBU6"/>
<protein>
    <submittedName>
        <fullName evidence="2">RNA signal recognition particle 4.5S RNA</fullName>
    </submittedName>
</protein>
<evidence type="ECO:0000313" key="4">
    <source>
        <dbReference type="Proteomes" id="UP000597138"/>
    </source>
</evidence>
<sequence>MAHYVDGFVVPVPIDKIDAYRAMAEEAGKIWLEHGALQFVEAIADDVKPGELTSFPQSVQLKEGETVAFSWILYDSREQRDAVNEKVMNDPRLKAMMEKAPPPFDGKRMFFGGFKTLVELGSA</sequence>
<dbReference type="EMBL" id="JFHE01000011">
    <property type="protein sequence ID" value="KDR34766.1"/>
    <property type="molecule type" value="Genomic_DNA"/>
</dbReference>
<comment type="caution">
    <text evidence="2">The sequence shown here is derived from an EMBL/GenBank/DDBJ whole genome shotgun (WGS) entry which is preliminary data.</text>
</comment>
<reference evidence="2 3" key="2">
    <citation type="submission" date="2014-03" db="EMBL/GenBank/DDBJ databases">
        <title>Draft Genome Sequences of Four Burkholderia Strains.</title>
        <authorList>
            <person name="Liu X.Y."/>
            <person name="Li C.X."/>
            <person name="Xu J.H."/>
        </authorList>
    </citation>
    <scope>NUCLEOTIDE SEQUENCE [LARGE SCALE GENOMIC DNA]</scope>
    <source>
        <strain evidence="2 3">R27</strain>
    </source>
</reference>
<reference evidence="1" key="4">
    <citation type="submission" date="2024-05" db="EMBL/GenBank/DDBJ databases">
        <authorList>
            <person name="Sun Q."/>
            <person name="Zhou Y."/>
        </authorList>
    </citation>
    <scope>NUCLEOTIDE SEQUENCE</scope>
    <source>
        <strain evidence="1">CGMCC 1.11013</strain>
    </source>
</reference>
<evidence type="ECO:0000313" key="3">
    <source>
        <dbReference type="Proteomes" id="UP000027439"/>
    </source>
</evidence>
<dbReference type="InterPro" id="IPR011008">
    <property type="entry name" value="Dimeric_a/b-barrel"/>
</dbReference>
<dbReference type="RefSeq" id="WP_035964568.1">
    <property type="nucleotide sequence ID" value="NZ_BMEG01000002.1"/>
</dbReference>
<dbReference type="OrthoDB" id="9792392at2"/>
<reference evidence="1" key="1">
    <citation type="journal article" date="2014" name="Int. J. Syst. Evol. Microbiol.">
        <title>Complete genome of a new Firmicutes species belonging to the dominant human colonic microbiota ('Ruminococcus bicirculans') reveals two chromosomes and a selective capacity to utilize plant glucans.</title>
        <authorList>
            <consortium name="NISC Comparative Sequencing Program"/>
            <person name="Wegmann U."/>
            <person name="Louis P."/>
            <person name="Goesmann A."/>
            <person name="Henrissat B."/>
            <person name="Duncan S.H."/>
            <person name="Flint H.J."/>
        </authorList>
    </citation>
    <scope>NUCLEOTIDE SEQUENCE</scope>
    <source>
        <strain evidence="1">CGMCC 1.11013</strain>
    </source>
</reference>
<dbReference type="STRING" id="1071679.BG57_04185"/>
<gene>
    <name evidence="2" type="ORF">BG57_04185</name>
    <name evidence="1" type="ORF">GCM10010985_16190</name>
</gene>
<dbReference type="EMBL" id="BMEG01000002">
    <property type="protein sequence ID" value="GGD62803.1"/>
    <property type="molecule type" value="Genomic_DNA"/>
</dbReference>
<proteinExistence type="predicted"/>
<keyword evidence="4" id="KW-1185">Reference proteome</keyword>
<evidence type="ECO:0000313" key="2">
    <source>
        <dbReference type="EMBL" id="KDR34766.1"/>
    </source>
</evidence>
<accession>A0A069PBU6</accession>